<feature type="transmembrane region" description="Helical" evidence="1">
    <location>
        <begin position="314"/>
        <end position="335"/>
    </location>
</feature>
<comment type="caution">
    <text evidence="2">The sequence shown here is derived from an EMBL/GenBank/DDBJ whole genome shotgun (WGS) entry which is preliminary data.</text>
</comment>
<feature type="transmembrane region" description="Helical" evidence="1">
    <location>
        <begin position="35"/>
        <end position="52"/>
    </location>
</feature>
<reference evidence="2 3" key="1">
    <citation type="submission" date="2021-06" db="EMBL/GenBank/DDBJ databases">
        <title>Caerostris darwini draft genome.</title>
        <authorList>
            <person name="Kono N."/>
            <person name="Arakawa K."/>
        </authorList>
    </citation>
    <scope>NUCLEOTIDE SEQUENCE [LARGE SCALE GENOMIC DNA]</scope>
</reference>
<keyword evidence="1" id="KW-1133">Transmembrane helix</keyword>
<evidence type="ECO:0000313" key="3">
    <source>
        <dbReference type="Proteomes" id="UP001054837"/>
    </source>
</evidence>
<keyword evidence="1" id="KW-0812">Transmembrane</keyword>
<feature type="transmembrane region" description="Helical" evidence="1">
    <location>
        <begin position="238"/>
        <end position="257"/>
    </location>
</feature>
<accession>A0AAV4NWG5</accession>
<dbReference type="Proteomes" id="UP001054837">
    <property type="component" value="Unassembled WGS sequence"/>
</dbReference>
<keyword evidence="3" id="KW-1185">Reference proteome</keyword>
<organism evidence="2 3">
    <name type="scientific">Caerostris darwini</name>
    <dbReference type="NCBI Taxonomy" id="1538125"/>
    <lineage>
        <taxon>Eukaryota</taxon>
        <taxon>Metazoa</taxon>
        <taxon>Ecdysozoa</taxon>
        <taxon>Arthropoda</taxon>
        <taxon>Chelicerata</taxon>
        <taxon>Arachnida</taxon>
        <taxon>Araneae</taxon>
        <taxon>Araneomorphae</taxon>
        <taxon>Entelegynae</taxon>
        <taxon>Araneoidea</taxon>
        <taxon>Araneidae</taxon>
        <taxon>Caerostris</taxon>
    </lineage>
</organism>
<feature type="transmembrane region" description="Helical" evidence="1">
    <location>
        <begin position="205"/>
        <end position="226"/>
    </location>
</feature>
<gene>
    <name evidence="2" type="primary">AVEN_142535_1</name>
    <name evidence="2" type="ORF">CDAR_165111</name>
</gene>
<evidence type="ECO:0000313" key="2">
    <source>
        <dbReference type="EMBL" id="GIX88744.1"/>
    </source>
</evidence>
<protein>
    <recommendedName>
        <fullName evidence="4">Gustatory receptor</fullName>
    </recommendedName>
</protein>
<dbReference type="AlphaFoldDB" id="A0AAV4NWG5"/>
<evidence type="ECO:0000256" key="1">
    <source>
        <dbReference type="SAM" id="Phobius"/>
    </source>
</evidence>
<dbReference type="EMBL" id="BPLQ01002108">
    <property type="protein sequence ID" value="GIX88744.1"/>
    <property type="molecule type" value="Genomic_DNA"/>
</dbReference>
<proteinExistence type="predicted"/>
<name>A0AAV4NWG5_9ARAC</name>
<evidence type="ECO:0008006" key="4">
    <source>
        <dbReference type="Google" id="ProtNLM"/>
    </source>
</evidence>
<keyword evidence="1" id="KW-0472">Membrane</keyword>
<sequence length="343" mass="39677">MVWNFPRFLFPSVLCFVAVFQSVWLTLFSDERDEWSALIILFLQLWIYISVFRSRSKIRQLTEDLHRISKMLNVDTIQRKGSLKIYVWVYCLLVTCGNPCFEVALFNSGMIAHDQHKLLKSEFIPGYLKDHLVAILNGAYAFMILVGNGFFAALPGYYCFVCCCMKTFFLHFVRKSKILIARQEYRRILKIYKEMIETMIMMDNFMSLPILVSVANILVTLFWLGYSFAFMPSVNSATSIFVAMGFIQYFMLLQIILPPAAAVNQAAATARETVLSLPGWFPKRYSIIKMYVRRRFMHKTALTLWKIYRIDKSLLISAIGTLISYGILFGTLGSVRNSNNENQ</sequence>